<feature type="domain" description="Polymerase nucleotidyl transferase" evidence="1">
    <location>
        <begin position="17"/>
        <end position="70"/>
    </location>
</feature>
<dbReference type="InterPro" id="IPR043519">
    <property type="entry name" value="NT_sf"/>
</dbReference>
<name>S0J2M2_9ENTE</name>
<dbReference type="eggNOG" id="ENOG502ZAIF">
    <property type="taxonomic scope" value="Bacteria"/>
</dbReference>
<dbReference type="Proteomes" id="UP000014136">
    <property type="component" value="Unassembled WGS sequence"/>
</dbReference>
<dbReference type="Pfam" id="PF01909">
    <property type="entry name" value="NTP_transf_2"/>
    <property type="match status" value="1"/>
</dbReference>
<dbReference type="Gene3D" id="3.30.460.10">
    <property type="entry name" value="Beta Polymerase, domain 2"/>
    <property type="match status" value="1"/>
</dbReference>
<sequence>MNEKSLIEARNQLLDRVQTLAEKQTSVQGLFLGGSLAAGNPDAYSDIDFRIVLAPTVDKEQFLKMFLKKVAPILFIETQTSFYAVVHFASFIKLDVFVYYPEELQPSPWFANIWILKEEQHQLHELKVASHQQSYLPTQTELDFFLTKYYANLHEYYRRLQRQETIYATTCRLMTIHCLISFWYMEKGYPPNSLGDWSKYEGPRTKLTTAQQHIIQDLLSAESKFIHQIDEQVQITLLNLTAQPSLTLDFAHYQQVVSLIK</sequence>
<dbReference type="EMBL" id="AHYT01000010">
    <property type="protein sequence ID" value="EOT26467.1"/>
    <property type="molecule type" value="Genomic_DNA"/>
</dbReference>
<proteinExistence type="predicted"/>
<dbReference type="HOGENOM" id="CLU_091622_0_0_9"/>
<reference evidence="2 3" key="1">
    <citation type="submission" date="2013-03" db="EMBL/GenBank/DDBJ databases">
        <title>The Genome Sequence of Enterococcus saccharolyticus ATCC_43076 (Illumina only assembly).</title>
        <authorList>
            <consortium name="The Broad Institute Genomics Platform"/>
            <consortium name="The Broad Institute Genome Sequencing Center for Infectious Disease"/>
            <person name="Earl A."/>
            <person name="Russ C."/>
            <person name="Gilmore M."/>
            <person name="Surin D."/>
            <person name="Walker B."/>
            <person name="Young S."/>
            <person name="Zeng Q."/>
            <person name="Gargeya S."/>
            <person name="Fitzgerald M."/>
            <person name="Haas B."/>
            <person name="Abouelleil A."/>
            <person name="Allen A.W."/>
            <person name="Alvarado L."/>
            <person name="Arachchi H.M."/>
            <person name="Berlin A.M."/>
            <person name="Chapman S.B."/>
            <person name="Gainer-Dewar J."/>
            <person name="Goldberg J."/>
            <person name="Griggs A."/>
            <person name="Gujja S."/>
            <person name="Hansen M."/>
            <person name="Howarth C."/>
            <person name="Imamovic A."/>
            <person name="Ireland A."/>
            <person name="Larimer J."/>
            <person name="McCowan C."/>
            <person name="Murphy C."/>
            <person name="Pearson M."/>
            <person name="Poon T.W."/>
            <person name="Priest M."/>
            <person name="Roberts A."/>
            <person name="Saif S."/>
            <person name="Shea T."/>
            <person name="Sisk P."/>
            <person name="Sykes S."/>
            <person name="Wortman J."/>
            <person name="Nusbaum C."/>
            <person name="Birren B."/>
        </authorList>
    </citation>
    <scope>NUCLEOTIDE SEQUENCE [LARGE SCALE GENOMIC DNA]</scope>
    <source>
        <strain evidence="2 3">ATCC 43076</strain>
    </source>
</reference>
<dbReference type="SUPFAM" id="SSF81301">
    <property type="entry name" value="Nucleotidyltransferase"/>
    <property type="match status" value="1"/>
</dbReference>
<accession>S0J2M2</accession>
<evidence type="ECO:0000313" key="2">
    <source>
        <dbReference type="EMBL" id="EOT26467.1"/>
    </source>
</evidence>
<dbReference type="CDD" id="cd05403">
    <property type="entry name" value="NT_KNTase_like"/>
    <property type="match status" value="1"/>
</dbReference>
<dbReference type="RefSeq" id="WP_016176002.1">
    <property type="nucleotide sequence ID" value="NZ_KE136390.1"/>
</dbReference>
<comment type="caution">
    <text evidence="2">The sequence shown here is derived from an EMBL/GenBank/DDBJ whole genome shotgun (WGS) entry which is preliminary data.</text>
</comment>
<organism evidence="2 3">
    <name type="scientific">Enterococcus saccharolyticus subsp. saccharolyticus ATCC 43076</name>
    <dbReference type="NCBI Taxonomy" id="1139996"/>
    <lineage>
        <taxon>Bacteria</taxon>
        <taxon>Bacillati</taxon>
        <taxon>Bacillota</taxon>
        <taxon>Bacilli</taxon>
        <taxon>Lactobacillales</taxon>
        <taxon>Enterococcaceae</taxon>
        <taxon>Enterococcus</taxon>
    </lineage>
</organism>
<dbReference type="GO" id="GO:0016779">
    <property type="term" value="F:nucleotidyltransferase activity"/>
    <property type="evidence" value="ECO:0007669"/>
    <property type="project" value="InterPro"/>
</dbReference>
<dbReference type="AlphaFoldDB" id="S0J2M2"/>
<dbReference type="PATRIC" id="fig|1139996.3.peg.2205"/>
<protein>
    <recommendedName>
        <fullName evidence="1">Polymerase nucleotidyl transferase domain-containing protein</fullName>
    </recommendedName>
</protein>
<dbReference type="InterPro" id="IPR002934">
    <property type="entry name" value="Polymerase_NTP_transf_dom"/>
</dbReference>
<keyword evidence="3" id="KW-1185">Reference proteome</keyword>
<gene>
    <name evidence="2" type="ORF">OMQ_02242</name>
</gene>
<dbReference type="OrthoDB" id="2427280at2"/>
<evidence type="ECO:0000259" key="1">
    <source>
        <dbReference type="Pfam" id="PF01909"/>
    </source>
</evidence>
<evidence type="ECO:0000313" key="3">
    <source>
        <dbReference type="Proteomes" id="UP000014136"/>
    </source>
</evidence>